<dbReference type="Pfam" id="PF06719">
    <property type="entry name" value="AraC_N"/>
    <property type="match status" value="1"/>
</dbReference>
<dbReference type="Pfam" id="PF12833">
    <property type="entry name" value="HTH_18"/>
    <property type="match status" value="1"/>
</dbReference>
<keyword evidence="2" id="KW-0238">DNA-binding</keyword>
<dbReference type="InterPro" id="IPR009057">
    <property type="entry name" value="Homeodomain-like_sf"/>
</dbReference>
<dbReference type="InterPro" id="IPR009594">
    <property type="entry name" value="Tscrpt_reg_HTH_AraC_N"/>
</dbReference>
<dbReference type="GO" id="GO:0043565">
    <property type="term" value="F:sequence-specific DNA binding"/>
    <property type="evidence" value="ECO:0007669"/>
    <property type="project" value="InterPro"/>
</dbReference>
<name>K2JF69_9GAMM</name>
<keyword evidence="1" id="KW-0805">Transcription regulation</keyword>
<evidence type="ECO:0000259" key="4">
    <source>
        <dbReference type="PROSITE" id="PS01124"/>
    </source>
</evidence>
<dbReference type="PATRIC" id="fig|745411.4.peg.1978"/>
<dbReference type="AlphaFoldDB" id="K2JF69"/>
<dbReference type="PROSITE" id="PS00041">
    <property type="entry name" value="HTH_ARAC_FAMILY_1"/>
    <property type="match status" value="1"/>
</dbReference>
<feature type="domain" description="HTH araC/xylS-type" evidence="4">
    <location>
        <begin position="199"/>
        <end position="297"/>
    </location>
</feature>
<evidence type="ECO:0000313" key="5">
    <source>
        <dbReference type="EMBL" id="EKE73738.1"/>
    </source>
</evidence>
<keyword evidence="3" id="KW-0804">Transcription</keyword>
<evidence type="ECO:0000256" key="2">
    <source>
        <dbReference type="ARBA" id="ARBA00023125"/>
    </source>
</evidence>
<dbReference type="Gene3D" id="1.10.10.60">
    <property type="entry name" value="Homeodomain-like"/>
    <property type="match status" value="2"/>
</dbReference>
<dbReference type="PANTHER" id="PTHR43436">
    <property type="entry name" value="ARAC-FAMILY TRANSCRIPTIONAL REGULATOR"/>
    <property type="match status" value="1"/>
</dbReference>
<dbReference type="GO" id="GO:0003700">
    <property type="term" value="F:DNA-binding transcription factor activity"/>
    <property type="evidence" value="ECO:0007669"/>
    <property type="project" value="InterPro"/>
</dbReference>
<dbReference type="SUPFAM" id="SSF46689">
    <property type="entry name" value="Homeodomain-like"/>
    <property type="match status" value="2"/>
</dbReference>
<comment type="caution">
    <text evidence="5">The sequence shown here is derived from an EMBL/GenBank/DDBJ whole genome shotgun (WGS) entry which is preliminary data.</text>
</comment>
<keyword evidence="6" id="KW-1185">Reference proteome</keyword>
<protein>
    <submittedName>
        <fullName evidence="5">AraC family transcriptional regulator</fullName>
    </submittedName>
</protein>
<evidence type="ECO:0000313" key="6">
    <source>
        <dbReference type="Proteomes" id="UP000006755"/>
    </source>
</evidence>
<dbReference type="RefSeq" id="WP_008484623.1">
    <property type="nucleotide sequence ID" value="NZ_AMRI01000012.1"/>
</dbReference>
<reference evidence="5 6" key="1">
    <citation type="journal article" date="2012" name="J. Bacteriol.">
        <title>Genome Sequence of Gallaecimonas xiamenensis Type Strain 3-C-1.</title>
        <authorList>
            <person name="Lai Q."/>
            <person name="Wang L."/>
            <person name="Wang W."/>
            <person name="Shao Z."/>
        </authorList>
    </citation>
    <scope>NUCLEOTIDE SEQUENCE [LARGE SCALE GENOMIC DNA]</scope>
    <source>
        <strain evidence="5 6">3-C-1</strain>
    </source>
</reference>
<gene>
    <name evidence="5" type="ORF">B3C1_10082</name>
</gene>
<evidence type="ECO:0000256" key="1">
    <source>
        <dbReference type="ARBA" id="ARBA00023015"/>
    </source>
</evidence>
<dbReference type="InterPro" id="IPR018062">
    <property type="entry name" value="HTH_AraC-typ_CS"/>
</dbReference>
<dbReference type="OrthoDB" id="9783876at2"/>
<dbReference type="STRING" id="745411.B3C1_10082"/>
<dbReference type="PANTHER" id="PTHR43436:SF1">
    <property type="entry name" value="TRANSCRIPTIONAL REGULATORY PROTEIN"/>
    <property type="match status" value="1"/>
</dbReference>
<dbReference type="InterPro" id="IPR018060">
    <property type="entry name" value="HTH_AraC"/>
</dbReference>
<sequence length="303" mass="33320">MDSAQSKTSDALASLRSRLLRLANHSGDYQTEIAALSIHRRDKVSEPLPCVYELGLAITVAGYKQTSIGDLVFDNSPGQSLLASVDIPVVAKVTQASPADPYLAIMLRLDPRLVMQVASQVTLPRAPKELSYSALSQGRLDSGMLEAVDRLVALLDTPELLPLVAPLTLQEIIARLLLSPHGATYMHLNASGSSSRHITQVMGWLKNHFNEAISIETLADMAHMSTSSFRHHFKAVSGMSPLQYLKQLRLQEARQLMLNDELDVSSAGFRVGYESASQFSREYARLFGAPPLRDIKELREQVN</sequence>
<evidence type="ECO:0000256" key="3">
    <source>
        <dbReference type="ARBA" id="ARBA00023163"/>
    </source>
</evidence>
<dbReference type="PROSITE" id="PS01124">
    <property type="entry name" value="HTH_ARAC_FAMILY_2"/>
    <property type="match status" value="1"/>
</dbReference>
<dbReference type="EMBL" id="AMRI01000012">
    <property type="protein sequence ID" value="EKE73738.1"/>
    <property type="molecule type" value="Genomic_DNA"/>
</dbReference>
<organism evidence="5 6">
    <name type="scientific">Gallaecimonas xiamenensis 3-C-1</name>
    <dbReference type="NCBI Taxonomy" id="745411"/>
    <lineage>
        <taxon>Bacteria</taxon>
        <taxon>Pseudomonadati</taxon>
        <taxon>Pseudomonadota</taxon>
        <taxon>Gammaproteobacteria</taxon>
        <taxon>Enterobacterales</taxon>
        <taxon>Gallaecimonadaceae</taxon>
        <taxon>Gallaecimonas</taxon>
    </lineage>
</organism>
<dbReference type="eggNOG" id="COG2207">
    <property type="taxonomic scope" value="Bacteria"/>
</dbReference>
<proteinExistence type="predicted"/>
<dbReference type="SMART" id="SM00342">
    <property type="entry name" value="HTH_ARAC"/>
    <property type="match status" value="1"/>
</dbReference>
<accession>K2JF69</accession>
<dbReference type="Proteomes" id="UP000006755">
    <property type="component" value="Unassembled WGS sequence"/>
</dbReference>